<keyword evidence="3" id="KW-1185">Reference proteome</keyword>
<keyword evidence="1" id="KW-0732">Signal</keyword>
<organism evidence="2 3">
    <name type="scientific">Erythrobacter fulvus</name>
    <dbReference type="NCBI Taxonomy" id="2987523"/>
    <lineage>
        <taxon>Bacteria</taxon>
        <taxon>Pseudomonadati</taxon>
        <taxon>Pseudomonadota</taxon>
        <taxon>Alphaproteobacteria</taxon>
        <taxon>Sphingomonadales</taxon>
        <taxon>Erythrobacteraceae</taxon>
        <taxon>Erythrobacter/Porphyrobacter group</taxon>
        <taxon>Erythrobacter</taxon>
    </lineage>
</organism>
<proteinExistence type="predicted"/>
<name>A0ABT5JPQ3_9SPHN</name>
<evidence type="ECO:0000313" key="3">
    <source>
        <dbReference type="Proteomes" id="UP001216558"/>
    </source>
</evidence>
<feature type="chain" id="PRO_5045093237" evidence="1">
    <location>
        <begin position="22"/>
        <end position="120"/>
    </location>
</feature>
<gene>
    <name evidence="2" type="ORF">OIK40_08890</name>
</gene>
<evidence type="ECO:0000313" key="2">
    <source>
        <dbReference type="EMBL" id="MDC8754756.1"/>
    </source>
</evidence>
<reference evidence="2 3" key="1">
    <citation type="submission" date="2022-10" db="EMBL/GenBank/DDBJ databases">
        <title>Erythrobacter sp. sf7 Genome sequencing.</title>
        <authorList>
            <person name="Park S."/>
        </authorList>
    </citation>
    <scope>NUCLEOTIDE SEQUENCE [LARGE SCALE GENOMIC DNA]</scope>
    <source>
        <strain evidence="3">sf7</strain>
    </source>
</reference>
<dbReference type="EMBL" id="JAQQXQ010000006">
    <property type="protein sequence ID" value="MDC8754756.1"/>
    <property type="molecule type" value="Genomic_DNA"/>
</dbReference>
<dbReference type="Proteomes" id="UP001216558">
    <property type="component" value="Unassembled WGS sequence"/>
</dbReference>
<accession>A0ABT5JPQ3</accession>
<comment type="caution">
    <text evidence="2">The sequence shown here is derived from an EMBL/GenBank/DDBJ whole genome shotgun (WGS) entry which is preliminary data.</text>
</comment>
<feature type="signal peptide" evidence="1">
    <location>
        <begin position="1"/>
        <end position="21"/>
    </location>
</feature>
<protein>
    <submittedName>
        <fullName evidence="2">Uncharacterized protein</fullName>
    </submittedName>
</protein>
<sequence length="120" mass="13644">MTSFKIAAALTLGLLASAGQAAISGLIEEKVAREEEQLIINTPIAGIENKLWFDYRIDITEAQKELRSDLNRASDIEDLRDAWEEYARELRKERIHYIKEMAERGYRSGTVSVETSVSLR</sequence>
<dbReference type="RefSeq" id="WP_273677922.1">
    <property type="nucleotide sequence ID" value="NZ_JAQQXQ010000006.1"/>
</dbReference>
<evidence type="ECO:0000256" key="1">
    <source>
        <dbReference type="SAM" id="SignalP"/>
    </source>
</evidence>